<dbReference type="Proteomes" id="UP000663720">
    <property type="component" value="Chromosome"/>
</dbReference>
<evidence type="ECO:0000313" key="1">
    <source>
        <dbReference type="EMBL" id="QTA82241.1"/>
    </source>
</evidence>
<dbReference type="AlphaFoldDB" id="A0A975GI82"/>
<sequence length="41" mass="4560">MCKLLALKANDKGSDPEKLIYEIYLAAADMKESLTNEQLST</sequence>
<dbReference type="KEGG" id="dli:dnl_46140"/>
<dbReference type="EMBL" id="CP061799">
    <property type="protein sequence ID" value="QTA82241.1"/>
    <property type="molecule type" value="Genomic_DNA"/>
</dbReference>
<organism evidence="1 2">
    <name type="scientific">Desulfonema limicola</name>
    <dbReference type="NCBI Taxonomy" id="45656"/>
    <lineage>
        <taxon>Bacteria</taxon>
        <taxon>Pseudomonadati</taxon>
        <taxon>Thermodesulfobacteriota</taxon>
        <taxon>Desulfobacteria</taxon>
        <taxon>Desulfobacterales</taxon>
        <taxon>Desulfococcaceae</taxon>
        <taxon>Desulfonema</taxon>
    </lineage>
</organism>
<dbReference type="RefSeq" id="WP_275950194.1">
    <property type="nucleotide sequence ID" value="NZ_CP061799.1"/>
</dbReference>
<accession>A0A975GI82</accession>
<keyword evidence="2" id="KW-1185">Reference proteome</keyword>
<protein>
    <submittedName>
        <fullName evidence="1">Uncharacterized protein</fullName>
    </submittedName>
</protein>
<name>A0A975GI82_9BACT</name>
<gene>
    <name evidence="1" type="ORF">dnl_46140</name>
</gene>
<evidence type="ECO:0000313" key="2">
    <source>
        <dbReference type="Proteomes" id="UP000663720"/>
    </source>
</evidence>
<proteinExistence type="predicted"/>
<reference evidence="1" key="1">
    <citation type="journal article" date="2021" name="Microb. Physiol.">
        <title>Proteogenomic Insights into the Physiology of Marine, Sulfate-Reducing, Filamentous Desulfonema limicola and Desulfonema magnum.</title>
        <authorList>
            <person name="Schnaars V."/>
            <person name="Wohlbrand L."/>
            <person name="Scheve S."/>
            <person name="Hinrichs C."/>
            <person name="Reinhardt R."/>
            <person name="Rabus R."/>
        </authorList>
    </citation>
    <scope>NUCLEOTIDE SEQUENCE</scope>
    <source>
        <strain evidence="1">5ac10</strain>
    </source>
</reference>